<comment type="caution">
    <text evidence="1">The sequence shown here is derived from an EMBL/GenBank/DDBJ whole genome shotgun (WGS) entry which is preliminary data.</text>
</comment>
<keyword evidence="2" id="KW-1185">Reference proteome</keyword>
<protein>
    <recommendedName>
        <fullName evidence="3">Type II toxin-antitoxin system HicA family toxin</fullName>
    </recommendedName>
</protein>
<name>A0ABN3FML2_9PSEU</name>
<dbReference type="RefSeq" id="WP_344126334.1">
    <property type="nucleotide sequence ID" value="NZ_BAAARA010000002.1"/>
</dbReference>
<dbReference type="EMBL" id="BAAARA010000002">
    <property type="protein sequence ID" value="GAA2333678.1"/>
    <property type="molecule type" value="Genomic_DNA"/>
</dbReference>
<evidence type="ECO:0000313" key="1">
    <source>
        <dbReference type="EMBL" id="GAA2333678.1"/>
    </source>
</evidence>
<gene>
    <name evidence="1" type="ORF">GCM10009854_06380</name>
</gene>
<evidence type="ECO:0008006" key="3">
    <source>
        <dbReference type="Google" id="ProtNLM"/>
    </source>
</evidence>
<dbReference type="Gene3D" id="3.30.920.30">
    <property type="entry name" value="Hypothetical protein"/>
    <property type="match status" value="1"/>
</dbReference>
<dbReference type="Proteomes" id="UP001501218">
    <property type="component" value="Unassembled WGS sequence"/>
</dbReference>
<sequence>MVNRRLRLRALLALLRRQARQHGFRVEELPGRGKGSHRTYVLIDAEDTEAGRITLPDHRRELSWTVLRSTETRLAPQLGDRWMEEK</sequence>
<organism evidence="1 2">
    <name type="scientific">Saccharopolyspora halophila</name>
    <dbReference type="NCBI Taxonomy" id="405551"/>
    <lineage>
        <taxon>Bacteria</taxon>
        <taxon>Bacillati</taxon>
        <taxon>Actinomycetota</taxon>
        <taxon>Actinomycetes</taxon>
        <taxon>Pseudonocardiales</taxon>
        <taxon>Pseudonocardiaceae</taxon>
        <taxon>Saccharopolyspora</taxon>
    </lineage>
</organism>
<dbReference type="InterPro" id="IPR038570">
    <property type="entry name" value="HicA_sf"/>
</dbReference>
<accession>A0ABN3FML2</accession>
<evidence type="ECO:0000313" key="2">
    <source>
        <dbReference type="Proteomes" id="UP001501218"/>
    </source>
</evidence>
<proteinExistence type="predicted"/>
<reference evidence="1 2" key="1">
    <citation type="journal article" date="2019" name="Int. J. Syst. Evol. Microbiol.">
        <title>The Global Catalogue of Microorganisms (GCM) 10K type strain sequencing project: providing services to taxonomists for standard genome sequencing and annotation.</title>
        <authorList>
            <consortium name="The Broad Institute Genomics Platform"/>
            <consortium name="The Broad Institute Genome Sequencing Center for Infectious Disease"/>
            <person name="Wu L."/>
            <person name="Ma J."/>
        </authorList>
    </citation>
    <scope>NUCLEOTIDE SEQUENCE [LARGE SCALE GENOMIC DNA]</scope>
    <source>
        <strain evidence="1 2">JCM 16221</strain>
    </source>
</reference>